<keyword evidence="3" id="KW-1185">Reference proteome</keyword>
<dbReference type="OrthoDB" id="7745564at2"/>
<organism evidence="2 3">
    <name type="scientific">Pseudohoeflea suaedae</name>
    <dbReference type="NCBI Taxonomy" id="877384"/>
    <lineage>
        <taxon>Bacteria</taxon>
        <taxon>Pseudomonadati</taxon>
        <taxon>Pseudomonadota</taxon>
        <taxon>Alphaproteobacteria</taxon>
        <taxon>Hyphomicrobiales</taxon>
        <taxon>Rhizobiaceae</taxon>
        <taxon>Pseudohoeflea</taxon>
    </lineage>
</organism>
<comment type="caution">
    <text evidence="2">The sequence shown here is derived from an EMBL/GenBank/DDBJ whole genome shotgun (WGS) entry which is preliminary data.</text>
</comment>
<gene>
    <name evidence="2" type="ORF">E2A64_09545</name>
</gene>
<reference evidence="2 3" key="1">
    <citation type="journal article" date="2013" name="Int. J. Syst. Evol. Microbiol.">
        <title>Hoeflea suaedae sp. nov., an endophytic bacterium isolated from the root of the halophyte Suaeda maritima.</title>
        <authorList>
            <person name="Chung E.J."/>
            <person name="Park J.A."/>
            <person name="Pramanik P."/>
            <person name="Bibi F."/>
            <person name="Jeon C.O."/>
            <person name="Chung Y.R."/>
        </authorList>
    </citation>
    <scope>NUCLEOTIDE SEQUENCE [LARGE SCALE GENOMIC DNA]</scope>
    <source>
        <strain evidence="2 3">YC6898</strain>
    </source>
</reference>
<evidence type="ECO:0000313" key="3">
    <source>
        <dbReference type="Proteomes" id="UP000295131"/>
    </source>
</evidence>
<evidence type="ECO:0000256" key="1">
    <source>
        <dbReference type="SAM" id="Phobius"/>
    </source>
</evidence>
<dbReference type="EMBL" id="SMSI01000001">
    <property type="protein sequence ID" value="TDH39506.1"/>
    <property type="molecule type" value="Genomic_DNA"/>
</dbReference>
<keyword evidence="1" id="KW-0472">Membrane</keyword>
<name>A0A4R5PQU3_9HYPH</name>
<feature type="transmembrane region" description="Helical" evidence="1">
    <location>
        <begin position="35"/>
        <end position="61"/>
    </location>
</feature>
<keyword evidence="1" id="KW-0812">Transmembrane</keyword>
<sequence>MLAHVMDFFTTFFGFGFLLAALTGGINEGGFKLEGIPAFLCFGLIAAYFWIGTYYAGGTIWQRILRTRR</sequence>
<accession>A0A4R5PQU3</accession>
<dbReference type="AlphaFoldDB" id="A0A4R5PQU3"/>
<proteinExistence type="predicted"/>
<protein>
    <submittedName>
        <fullName evidence="2">Uncharacterized protein</fullName>
    </submittedName>
</protein>
<evidence type="ECO:0000313" key="2">
    <source>
        <dbReference type="EMBL" id="TDH39506.1"/>
    </source>
</evidence>
<keyword evidence="1" id="KW-1133">Transmembrane helix</keyword>
<dbReference type="Proteomes" id="UP000295131">
    <property type="component" value="Unassembled WGS sequence"/>
</dbReference>